<evidence type="ECO:0000256" key="1">
    <source>
        <dbReference type="SAM" id="MobiDB-lite"/>
    </source>
</evidence>
<dbReference type="PANTHER" id="PTHR31683:SF74">
    <property type="entry name" value="PECTATE LYASE"/>
    <property type="match status" value="1"/>
</dbReference>
<dbReference type="HOGENOM" id="CLU_175090_0_0_1"/>
<reference evidence="2" key="2">
    <citation type="submission" date="2018-05" db="EMBL/GenBank/DDBJ databases">
        <title>OmerRS3 (Oryza meridionalis Reference Sequence Version 3).</title>
        <authorList>
            <person name="Zhang J."/>
            <person name="Kudrna D."/>
            <person name="Lee S."/>
            <person name="Talag J."/>
            <person name="Welchert J."/>
            <person name="Wing R.A."/>
        </authorList>
    </citation>
    <scope>NUCLEOTIDE SEQUENCE [LARGE SCALE GENOMIC DNA]</scope>
    <source>
        <strain evidence="2">cv. OR44</strain>
    </source>
</reference>
<name>A0A0E0EJY4_9ORYZ</name>
<protein>
    <submittedName>
        <fullName evidence="2">Uncharacterized protein</fullName>
    </submittedName>
</protein>
<reference evidence="2" key="1">
    <citation type="submission" date="2015-04" db="UniProtKB">
        <authorList>
            <consortium name="EnsemblPlants"/>
        </authorList>
    </citation>
    <scope>IDENTIFICATION</scope>
</reference>
<dbReference type="AlphaFoldDB" id="A0A0E0EJY4"/>
<dbReference type="InterPro" id="IPR045032">
    <property type="entry name" value="PEL"/>
</dbReference>
<keyword evidence="3" id="KW-1185">Reference proteome</keyword>
<dbReference type="Gramene" id="OMERI08G08240.1">
    <property type="protein sequence ID" value="OMERI08G08240.1"/>
    <property type="gene ID" value="OMERI08G08240"/>
</dbReference>
<evidence type="ECO:0000313" key="2">
    <source>
        <dbReference type="EnsemblPlants" id="OMERI08G08240.1"/>
    </source>
</evidence>
<evidence type="ECO:0000313" key="3">
    <source>
        <dbReference type="Proteomes" id="UP000008021"/>
    </source>
</evidence>
<dbReference type="GO" id="GO:0030570">
    <property type="term" value="F:pectate lyase activity"/>
    <property type="evidence" value="ECO:0007669"/>
    <property type="project" value="InterPro"/>
</dbReference>
<sequence length="108" mass="11999">MHIRLAQPLYVKNFTTIDGRGADVHVAGGAGIVGNRMPAVARRGGGGGKDQWHWHSVGDAFENGAFFRQEKHPDRKDIQFSATKLSEIIQNTDSRMKRKETQPTIKAE</sequence>
<feature type="region of interest" description="Disordered" evidence="1">
    <location>
        <begin position="89"/>
        <end position="108"/>
    </location>
</feature>
<organism evidence="2">
    <name type="scientific">Oryza meridionalis</name>
    <dbReference type="NCBI Taxonomy" id="40149"/>
    <lineage>
        <taxon>Eukaryota</taxon>
        <taxon>Viridiplantae</taxon>
        <taxon>Streptophyta</taxon>
        <taxon>Embryophyta</taxon>
        <taxon>Tracheophyta</taxon>
        <taxon>Spermatophyta</taxon>
        <taxon>Magnoliopsida</taxon>
        <taxon>Liliopsida</taxon>
        <taxon>Poales</taxon>
        <taxon>Poaceae</taxon>
        <taxon>BOP clade</taxon>
        <taxon>Oryzoideae</taxon>
        <taxon>Oryzeae</taxon>
        <taxon>Oryzinae</taxon>
        <taxon>Oryza</taxon>
    </lineage>
</organism>
<accession>A0A0E0EJY4</accession>
<dbReference type="EnsemblPlants" id="OMERI08G08240.1">
    <property type="protein sequence ID" value="OMERI08G08240.1"/>
    <property type="gene ID" value="OMERI08G08240"/>
</dbReference>
<dbReference type="PANTHER" id="PTHR31683">
    <property type="entry name" value="PECTATE LYASE 18-RELATED"/>
    <property type="match status" value="1"/>
</dbReference>
<proteinExistence type="predicted"/>
<dbReference type="Proteomes" id="UP000008021">
    <property type="component" value="Chromosome 8"/>
</dbReference>